<dbReference type="Gene3D" id="1.10.287.1060">
    <property type="entry name" value="ESAT-6-like"/>
    <property type="match status" value="1"/>
</dbReference>
<dbReference type="RefSeq" id="WP_209680502.1">
    <property type="nucleotide sequence ID" value="NZ_JAGIOI010000001.1"/>
</dbReference>
<protein>
    <submittedName>
        <fullName evidence="2">Uncharacterized protein</fullName>
    </submittedName>
</protein>
<feature type="compositionally biased region" description="Gly residues" evidence="1">
    <location>
        <begin position="93"/>
        <end position="107"/>
    </location>
</feature>
<feature type="region of interest" description="Disordered" evidence="1">
    <location>
        <begin position="86"/>
        <end position="107"/>
    </location>
</feature>
<organism evidence="2 3">
    <name type="scientific">Arthrobacter stackebrandtii</name>
    <dbReference type="NCBI Taxonomy" id="272161"/>
    <lineage>
        <taxon>Bacteria</taxon>
        <taxon>Bacillati</taxon>
        <taxon>Actinomycetota</taxon>
        <taxon>Actinomycetes</taxon>
        <taxon>Micrococcales</taxon>
        <taxon>Micrococcaceae</taxon>
        <taxon>Arthrobacter</taxon>
    </lineage>
</organism>
<dbReference type="EMBL" id="JAGIOI010000001">
    <property type="protein sequence ID" value="MBP2413313.1"/>
    <property type="molecule type" value="Genomic_DNA"/>
</dbReference>
<sequence>MNEGMLGANPEQLKDLAKLLSESSGKLDFAATNLHPTITNARWGGPDAERFRHDWNARMRPQLRTVSGLLVDASKLVNAQAVEQEKASAANDTGGGGPQILGPGTGGTKPELPFCPAKDPNQEILEDMNNRSAEEVQAWWNSLSEDEQAALLAGTDDNDVPNLVYLAQLEDKLPEDVQKLVHAMAIKSGLGTIPIYTITDKVGVDGQVAWVHGGAHLQSVITQNADGSVTLKVSGDVGGGVNTPSTKAGVDATMTGELSKSYTFDSIEDAMAAREQMLNDLPPDTFGRAADAIKNPGEYIEGTLDGAADDNGSSHQSMSAKGTVSLGAHGGLTKDAEASAKLELAYERNLDTQESTASAALSFDGSLDMGEGLKFGGSGEGAFTLNMDPEGDLSKLTIDLKGTVDSSVGFQDNPNPVDPFTGKLPEGVPSEGPSASSTVGVQGTARLELYVTPDNKQLVESYLGNVATGNNAAAAVDMVKIMDASAVTLQANSVASSETNLVDFDSGVASVKIGGSNEVIINGGTLYKTPYANGFETVTGVQGPSRPEVQQ</sequence>
<gene>
    <name evidence="2" type="ORF">JOF48_002112</name>
</gene>
<name>A0ABS4YX17_9MICC</name>
<proteinExistence type="predicted"/>
<reference evidence="2 3" key="1">
    <citation type="submission" date="2021-03" db="EMBL/GenBank/DDBJ databases">
        <title>Sequencing the genomes of 1000 actinobacteria strains.</title>
        <authorList>
            <person name="Klenk H.-P."/>
        </authorList>
    </citation>
    <scope>NUCLEOTIDE SEQUENCE [LARGE SCALE GENOMIC DNA]</scope>
    <source>
        <strain evidence="2 3">DSM 16005</strain>
    </source>
</reference>
<comment type="caution">
    <text evidence="2">The sequence shown here is derived from an EMBL/GenBank/DDBJ whole genome shotgun (WGS) entry which is preliminary data.</text>
</comment>
<accession>A0ABS4YX17</accession>
<evidence type="ECO:0000313" key="2">
    <source>
        <dbReference type="EMBL" id="MBP2413313.1"/>
    </source>
</evidence>
<keyword evidence="3" id="KW-1185">Reference proteome</keyword>
<evidence type="ECO:0000313" key="3">
    <source>
        <dbReference type="Proteomes" id="UP000711614"/>
    </source>
</evidence>
<evidence type="ECO:0000256" key="1">
    <source>
        <dbReference type="SAM" id="MobiDB-lite"/>
    </source>
</evidence>
<dbReference type="Proteomes" id="UP000711614">
    <property type="component" value="Unassembled WGS sequence"/>
</dbReference>